<evidence type="ECO:0000256" key="2">
    <source>
        <dbReference type="SAM" id="Phobius"/>
    </source>
</evidence>
<dbReference type="EMBL" id="JAHUTI010059868">
    <property type="protein sequence ID" value="MED6251466.1"/>
    <property type="molecule type" value="Genomic_DNA"/>
</dbReference>
<keyword evidence="2" id="KW-1133">Transmembrane helix</keyword>
<evidence type="ECO:0000256" key="1">
    <source>
        <dbReference type="SAM" id="MobiDB-lite"/>
    </source>
</evidence>
<organism evidence="3 4">
    <name type="scientific">Ataeniobius toweri</name>
    <dbReference type="NCBI Taxonomy" id="208326"/>
    <lineage>
        <taxon>Eukaryota</taxon>
        <taxon>Metazoa</taxon>
        <taxon>Chordata</taxon>
        <taxon>Craniata</taxon>
        <taxon>Vertebrata</taxon>
        <taxon>Euteleostomi</taxon>
        <taxon>Actinopterygii</taxon>
        <taxon>Neopterygii</taxon>
        <taxon>Teleostei</taxon>
        <taxon>Neoteleostei</taxon>
        <taxon>Acanthomorphata</taxon>
        <taxon>Ovalentaria</taxon>
        <taxon>Atherinomorphae</taxon>
        <taxon>Cyprinodontiformes</taxon>
        <taxon>Goodeidae</taxon>
        <taxon>Ataeniobius</taxon>
    </lineage>
</organism>
<feature type="compositionally biased region" description="Basic residues" evidence="1">
    <location>
        <begin position="106"/>
        <end position="121"/>
    </location>
</feature>
<evidence type="ECO:0000313" key="3">
    <source>
        <dbReference type="EMBL" id="MED6251466.1"/>
    </source>
</evidence>
<name>A0ABU7BLD0_9TELE</name>
<accession>A0ABU7BLD0</accession>
<keyword evidence="2" id="KW-0472">Membrane</keyword>
<dbReference type="Proteomes" id="UP001345963">
    <property type="component" value="Unassembled WGS sequence"/>
</dbReference>
<protein>
    <submittedName>
        <fullName evidence="3">Uncharacterized protein</fullName>
    </submittedName>
</protein>
<comment type="caution">
    <text evidence="3">The sequence shown here is derived from an EMBL/GenBank/DDBJ whole genome shotgun (WGS) entry which is preliminary data.</text>
</comment>
<keyword evidence="4" id="KW-1185">Reference proteome</keyword>
<gene>
    <name evidence="3" type="ORF">ATANTOWER_031121</name>
</gene>
<keyword evidence="2" id="KW-0812">Transmembrane</keyword>
<sequence>MLCGINQRAHVHSTLESVNVFFIVKNKSLFFTTIVRISPKRNVQFRSLYPFIVAINPIYFRRSKGGIIIQYPSILCTCLSLLGAGAYLQRSMGGRRGTPWTGRHSITGKHRHTHRNNHAHS</sequence>
<feature type="region of interest" description="Disordered" evidence="1">
    <location>
        <begin position="93"/>
        <end position="121"/>
    </location>
</feature>
<feature type="transmembrane region" description="Helical" evidence="2">
    <location>
        <begin position="66"/>
        <end position="88"/>
    </location>
</feature>
<evidence type="ECO:0000313" key="4">
    <source>
        <dbReference type="Proteomes" id="UP001345963"/>
    </source>
</evidence>
<reference evidence="3 4" key="1">
    <citation type="submission" date="2021-07" db="EMBL/GenBank/DDBJ databases">
        <authorList>
            <person name="Palmer J.M."/>
        </authorList>
    </citation>
    <scope>NUCLEOTIDE SEQUENCE [LARGE SCALE GENOMIC DNA]</scope>
    <source>
        <strain evidence="3 4">AT_MEX2019</strain>
        <tissue evidence="3">Muscle</tissue>
    </source>
</reference>
<proteinExistence type="predicted"/>